<dbReference type="Gene3D" id="1.20.120.1630">
    <property type="match status" value="1"/>
</dbReference>
<feature type="transmembrane region" description="Helical" evidence="5">
    <location>
        <begin position="128"/>
        <end position="150"/>
    </location>
</feature>
<dbReference type="GO" id="GO:0008168">
    <property type="term" value="F:methyltransferase activity"/>
    <property type="evidence" value="ECO:0007669"/>
    <property type="project" value="UniProtKB-KW"/>
</dbReference>
<name>A0A3A8JZS9_9BACT</name>
<evidence type="ECO:0000256" key="3">
    <source>
        <dbReference type="ARBA" id="ARBA00022989"/>
    </source>
</evidence>
<dbReference type="Pfam" id="PF04191">
    <property type="entry name" value="PEMT"/>
    <property type="match status" value="1"/>
</dbReference>
<evidence type="ECO:0000256" key="4">
    <source>
        <dbReference type="ARBA" id="ARBA00023136"/>
    </source>
</evidence>
<dbReference type="InterPro" id="IPR052527">
    <property type="entry name" value="Metal_cation-efflux_comp"/>
</dbReference>
<dbReference type="RefSeq" id="WP_120606553.1">
    <property type="nucleotide sequence ID" value="NZ_JABFJX010000156.1"/>
</dbReference>
<feature type="transmembrane region" description="Helical" evidence="5">
    <location>
        <begin position="12"/>
        <end position="30"/>
    </location>
</feature>
<evidence type="ECO:0000256" key="1">
    <source>
        <dbReference type="ARBA" id="ARBA00004127"/>
    </source>
</evidence>
<evidence type="ECO:0000256" key="2">
    <source>
        <dbReference type="ARBA" id="ARBA00022692"/>
    </source>
</evidence>
<comment type="subcellular location">
    <subcellularLocation>
        <location evidence="1">Endomembrane system</location>
        <topology evidence="1">Multi-pass membrane protein</topology>
    </subcellularLocation>
</comment>
<dbReference type="InterPro" id="IPR007318">
    <property type="entry name" value="Phopholipid_MeTrfase"/>
</dbReference>
<feature type="transmembrane region" description="Helical" evidence="5">
    <location>
        <begin position="89"/>
        <end position="107"/>
    </location>
</feature>
<accession>A0A3A8JZS9</accession>
<feature type="transmembrane region" description="Helical" evidence="5">
    <location>
        <begin position="51"/>
        <end position="69"/>
    </location>
</feature>
<sequence>MDVATFTRPALPAATLAFLLFAMVLPSVRLRRRTGRPALVLHRSGPPLQRVIGVGMALFMGAIVLWSAAHLAFGEQALGVWRVPGVLRWSGWALVAVGFVVTVRAQVEMGASWRIGIDSERTELVTGGLFGVVRNPIFSGMLVVVTGMALATPSAWTVMGWLDYVLLVSLQVRLEEDHLLRLHGGTYQRYAARVGRFIPGVGRLEPSGLDTAPRITV</sequence>
<keyword evidence="3 5" id="KW-1133">Transmembrane helix</keyword>
<comment type="caution">
    <text evidence="6">The sequence shown here is derived from an EMBL/GenBank/DDBJ whole genome shotgun (WGS) entry which is preliminary data.</text>
</comment>
<reference evidence="7" key="1">
    <citation type="submission" date="2018-09" db="EMBL/GenBank/DDBJ databases">
        <authorList>
            <person name="Livingstone P.G."/>
            <person name="Whitworth D.E."/>
        </authorList>
    </citation>
    <scope>NUCLEOTIDE SEQUENCE [LARGE SCALE GENOMIC DNA]</scope>
    <source>
        <strain evidence="7">CA043D</strain>
    </source>
</reference>
<evidence type="ECO:0000256" key="5">
    <source>
        <dbReference type="SAM" id="Phobius"/>
    </source>
</evidence>
<protein>
    <submittedName>
        <fullName evidence="6">Isoprenylcysteine carboxylmethyltransferase family protein</fullName>
    </submittedName>
</protein>
<dbReference type="AlphaFoldDB" id="A0A3A8JZS9"/>
<keyword evidence="6" id="KW-0489">Methyltransferase</keyword>
<dbReference type="PANTHER" id="PTHR43847">
    <property type="entry name" value="BLL3993 PROTEIN"/>
    <property type="match status" value="1"/>
</dbReference>
<evidence type="ECO:0000313" key="6">
    <source>
        <dbReference type="EMBL" id="RKG97340.1"/>
    </source>
</evidence>
<dbReference type="GO" id="GO:0032259">
    <property type="term" value="P:methylation"/>
    <property type="evidence" value="ECO:0007669"/>
    <property type="project" value="UniProtKB-KW"/>
</dbReference>
<evidence type="ECO:0000313" key="7">
    <source>
        <dbReference type="Proteomes" id="UP000268313"/>
    </source>
</evidence>
<dbReference type="PANTHER" id="PTHR43847:SF1">
    <property type="entry name" value="BLL3993 PROTEIN"/>
    <property type="match status" value="1"/>
</dbReference>
<dbReference type="OrthoDB" id="9789029at2"/>
<keyword evidence="2 5" id="KW-0812">Transmembrane</keyword>
<organism evidence="6 7">
    <name type="scientific">Corallococcus carmarthensis</name>
    <dbReference type="NCBI Taxonomy" id="2316728"/>
    <lineage>
        <taxon>Bacteria</taxon>
        <taxon>Pseudomonadati</taxon>
        <taxon>Myxococcota</taxon>
        <taxon>Myxococcia</taxon>
        <taxon>Myxococcales</taxon>
        <taxon>Cystobacterineae</taxon>
        <taxon>Myxococcaceae</taxon>
        <taxon>Corallococcus</taxon>
    </lineage>
</organism>
<keyword evidence="7" id="KW-1185">Reference proteome</keyword>
<keyword evidence="6" id="KW-0808">Transferase</keyword>
<dbReference type="EMBL" id="RAWE01000179">
    <property type="protein sequence ID" value="RKG97340.1"/>
    <property type="molecule type" value="Genomic_DNA"/>
</dbReference>
<keyword evidence="4 5" id="KW-0472">Membrane</keyword>
<dbReference type="GO" id="GO:0012505">
    <property type="term" value="C:endomembrane system"/>
    <property type="evidence" value="ECO:0007669"/>
    <property type="project" value="UniProtKB-SubCell"/>
</dbReference>
<gene>
    <name evidence="6" type="ORF">D7X32_33030</name>
</gene>
<proteinExistence type="predicted"/>
<dbReference type="Proteomes" id="UP000268313">
    <property type="component" value="Unassembled WGS sequence"/>
</dbReference>